<dbReference type="AlphaFoldDB" id="B4NDM6"/>
<dbReference type="GO" id="GO:0043015">
    <property type="term" value="F:gamma-tubulin binding"/>
    <property type="evidence" value="ECO:0007669"/>
    <property type="project" value="EnsemblMetazoa"/>
</dbReference>
<evidence type="ECO:0000256" key="1">
    <source>
        <dbReference type="ARBA" id="ARBA00010337"/>
    </source>
</evidence>
<keyword evidence="8" id="KW-1185">Reference proteome</keyword>
<keyword evidence="3 5" id="KW-0493">Microtubule</keyword>
<dbReference type="GO" id="GO:0005813">
    <property type="term" value="C:centrosome"/>
    <property type="evidence" value="ECO:0007669"/>
    <property type="project" value="EnsemblMetazoa"/>
</dbReference>
<dbReference type="InterPro" id="IPR007259">
    <property type="entry name" value="GCP"/>
</dbReference>
<dbReference type="eggNOG" id="KOG4344">
    <property type="taxonomic scope" value="Eukaryota"/>
</dbReference>
<protein>
    <recommendedName>
        <fullName evidence="5">Gamma-tubulin complex component</fullName>
    </recommendedName>
</protein>
<dbReference type="InterPro" id="IPR059169">
    <property type="entry name" value="GCP5_N_ext"/>
</dbReference>
<dbReference type="InterPro" id="IPR040457">
    <property type="entry name" value="GCP_C"/>
</dbReference>
<evidence type="ECO:0000256" key="3">
    <source>
        <dbReference type="ARBA" id="ARBA00022701"/>
    </source>
</evidence>
<dbReference type="GO" id="GO:0000922">
    <property type="term" value="C:spindle pole"/>
    <property type="evidence" value="ECO:0007669"/>
    <property type="project" value="InterPro"/>
</dbReference>
<dbReference type="GO" id="GO:0005874">
    <property type="term" value="C:microtubule"/>
    <property type="evidence" value="ECO:0007669"/>
    <property type="project" value="UniProtKB-KW"/>
</dbReference>
<evidence type="ECO:0000256" key="2">
    <source>
        <dbReference type="ARBA" id="ARBA00022490"/>
    </source>
</evidence>
<dbReference type="GO" id="GO:0031122">
    <property type="term" value="P:cytoplasmic microtubule organization"/>
    <property type="evidence" value="ECO:0007669"/>
    <property type="project" value="TreeGrafter"/>
</dbReference>
<sequence>MSEAAGRNALISEELRKLIPLIISERQEITPVELCIYEEFAWSKIRNLRCLSTNGHAVRRTLEALVERFHNESMAIFGDALRHLYSLFLEQPNWKEENIEVDLQWSILDFLLALTTEPIQNVRRNRLEMNETRLAILQAVKMMTHGSDPVRHWKEVDDEDEYVESDEFVVPSARLYGNSSESLSEWSDDAVSDESNIAASSKDNLTSPSSKLVLVPASNTLPSSTVRINQPLSVYLGNNGRDSSFWCKLPKLSPLQPPRMFSQYEIHIRDENLVPRLIHSHWWRSDIKVVSQPQSTNPLANFAIVYVEYLNKKSYGMLHYPLPNTTSEKCLLREIIFMFFNPTSCCFFEVERTNQRRSIKVRSNVTTCSVTASTMKDVLEEEVLPALISMMDLRHIISEYMLNFSSIENAETANGSIVSTGTMECFAVAVRDLIQPIEQRLIAYEGKVKDSNETTSLISFIWHMKKDFEMLQLLHHLGTTCIVDTAPPHLKSAYLLSQLYGNTKLYVPHQKLATALLLFSLKRYCGIMDAWWQRAHLEDWRQEFIVERRHGLQGECDGLWGNIQARGLLLADDNEQNNKIYKQLGTCPFYRLLLDHALESGETQDLLASVNRLGDMLSTAANQNQSLHAELTARLFSDIGIYCGANAEFLGPEPDKQQIQTEEEIKKYDRELMQSCSMIHDQEILGLLTQHLSHETEEETNTEIPHAEVCQIFAALEKCTKLQLIYDLPRCLDNILRDRRNHASAFAMQYYREHLNLAEHVRFLRHIMFLEADYLLYPFYTQLFRNIESGEPWANSAVLTMELYDIIVTRYPDMAGQLHVELVSQVRAKSSKIYEALDAIQLVYDMPIAIQKILTPRMMSIYNSIWRLMLKVKWAAWKLENLRFIRRSDPYAPLDLLGLTVRRLEILRFWLNYLINSLHTHLCTHVMQAIGEQFERQLHKCSTIGKLYTLHNKYLDLLAKHCLLSDDFIKFRVALEQLLHLIFVLDMEWASCRRYVGESHALSLDLDLTEETDNDENRDINCLEYLALNQVVEIENTYIKCHQTLAEILQNLVHKQEHGFLSALEVVINSSVPY</sequence>
<dbReference type="InParanoid" id="B4NDM6"/>
<dbReference type="OrthoDB" id="66546at2759"/>
<dbReference type="OMA" id="ILRFWLM"/>
<dbReference type="Proteomes" id="UP000007798">
    <property type="component" value="Unassembled WGS sequence"/>
</dbReference>
<dbReference type="FunCoup" id="B4NDM6">
    <property type="interactions" value="363"/>
</dbReference>
<dbReference type="STRING" id="7260.B4NDM6"/>
<comment type="subcellular location">
    <subcellularLocation>
        <location evidence="5">Cytoplasm</location>
        <location evidence="5">Cytoskeleton</location>
        <location evidence="5">Microtubule organizing center</location>
    </subcellularLocation>
</comment>
<reference evidence="7 8" key="1">
    <citation type="journal article" date="2007" name="Nature">
        <title>Evolution of genes and genomes on the Drosophila phylogeny.</title>
        <authorList>
            <consortium name="Drosophila 12 Genomes Consortium"/>
            <person name="Clark A.G."/>
            <person name="Eisen M.B."/>
            <person name="Smith D.R."/>
            <person name="Bergman C.M."/>
            <person name="Oliver B."/>
            <person name="Markow T.A."/>
            <person name="Kaufman T.C."/>
            <person name="Kellis M."/>
            <person name="Gelbart W."/>
            <person name="Iyer V.N."/>
            <person name="Pollard D.A."/>
            <person name="Sackton T.B."/>
            <person name="Larracuente A.M."/>
            <person name="Singh N.D."/>
            <person name="Abad J.P."/>
            <person name="Abt D.N."/>
            <person name="Adryan B."/>
            <person name="Aguade M."/>
            <person name="Akashi H."/>
            <person name="Anderson W.W."/>
            <person name="Aquadro C.F."/>
            <person name="Ardell D.H."/>
            <person name="Arguello R."/>
            <person name="Artieri C.G."/>
            <person name="Barbash D.A."/>
            <person name="Barker D."/>
            <person name="Barsanti P."/>
            <person name="Batterham P."/>
            <person name="Batzoglou S."/>
            <person name="Begun D."/>
            <person name="Bhutkar A."/>
            <person name="Blanco E."/>
            <person name="Bosak S.A."/>
            <person name="Bradley R.K."/>
            <person name="Brand A.D."/>
            <person name="Brent M.R."/>
            <person name="Brooks A.N."/>
            <person name="Brown R.H."/>
            <person name="Butlin R.K."/>
            <person name="Caggese C."/>
            <person name="Calvi B.R."/>
            <person name="Bernardo de Carvalho A."/>
            <person name="Caspi A."/>
            <person name="Castrezana S."/>
            <person name="Celniker S.E."/>
            <person name="Chang J.L."/>
            <person name="Chapple C."/>
            <person name="Chatterji S."/>
            <person name="Chinwalla A."/>
            <person name="Civetta A."/>
            <person name="Clifton S.W."/>
            <person name="Comeron J.M."/>
            <person name="Costello J.C."/>
            <person name="Coyne J.A."/>
            <person name="Daub J."/>
            <person name="David R.G."/>
            <person name="Delcher A.L."/>
            <person name="Delehaunty K."/>
            <person name="Do C.B."/>
            <person name="Ebling H."/>
            <person name="Edwards K."/>
            <person name="Eickbush T."/>
            <person name="Evans J.D."/>
            <person name="Filipski A."/>
            <person name="Findeiss S."/>
            <person name="Freyhult E."/>
            <person name="Fulton L."/>
            <person name="Fulton R."/>
            <person name="Garcia A.C."/>
            <person name="Gardiner A."/>
            <person name="Garfield D.A."/>
            <person name="Garvin B.E."/>
            <person name="Gibson G."/>
            <person name="Gilbert D."/>
            <person name="Gnerre S."/>
            <person name="Godfrey J."/>
            <person name="Good R."/>
            <person name="Gotea V."/>
            <person name="Gravely B."/>
            <person name="Greenberg A.J."/>
            <person name="Griffiths-Jones S."/>
            <person name="Gross S."/>
            <person name="Guigo R."/>
            <person name="Gustafson E.A."/>
            <person name="Haerty W."/>
            <person name="Hahn M.W."/>
            <person name="Halligan D.L."/>
            <person name="Halpern A.L."/>
            <person name="Halter G.M."/>
            <person name="Han M.V."/>
            <person name="Heger A."/>
            <person name="Hillier L."/>
            <person name="Hinrichs A.S."/>
            <person name="Holmes I."/>
            <person name="Hoskins R.A."/>
            <person name="Hubisz M.J."/>
            <person name="Hultmark D."/>
            <person name="Huntley M.A."/>
            <person name="Jaffe D.B."/>
            <person name="Jagadeeshan S."/>
            <person name="Jeck W.R."/>
            <person name="Johnson J."/>
            <person name="Jones C.D."/>
            <person name="Jordan W.C."/>
            <person name="Karpen G.H."/>
            <person name="Kataoka E."/>
            <person name="Keightley P.D."/>
            <person name="Kheradpour P."/>
            <person name="Kirkness E.F."/>
            <person name="Koerich L.B."/>
            <person name="Kristiansen K."/>
            <person name="Kudrna D."/>
            <person name="Kulathinal R.J."/>
            <person name="Kumar S."/>
            <person name="Kwok R."/>
            <person name="Lander E."/>
            <person name="Langley C.H."/>
            <person name="Lapoint R."/>
            <person name="Lazzaro B.P."/>
            <person name="Lee S.J."/>
            <person name="Levesque L."/>
            <person name="Li R."/>
            <person name="Lin C.F."/>
            <person name="Lin M.F."/>
            <person name="Lindblad-Toh K."/>
            <person name="Llopart A."/>
            <person name="Long M."/>
            <person name="Low L."/>
            <person name="Lozovsky E."/>
            <person name="Lu J."/>
            <person name="Luo M."/>
            <person name="Machado C.A."/>
            <person name="Makalowski W."/>
            <person name="Marzo M."/>
            <person name="Matsuda M."/>
            <person name="Matzkin L."/>
            <person name="McAllister B."/>
            <person name="McBride C.S."/>
            <person name="McKernan B."/>
            <person name="McKernan K."/>
            <person name="Mendez-Lago M."/>
            <person name="Minx P."/>
            <person name="Mollenhauer M.U."/>
            <person name="Montooth K."/>
            <person name="Mount S.M."/>
            <person name="Mu X."/>
            <person name="Myers E."/>
            <person name="Negre B."/>
            <person name="Newfeld S."/>
            <person name="Nielsen R."/>
            <person name="Noor M.A."/>
            <person name="O'Grady P."/>
            <person name="Pachter L."/>
            <person name="Papaceit M."/>
            <person name="Parisi M.J."/>
            <person name="Parisi M."/>
            <person name="Parts L."/>
            <person name="Pedersen J.S."/>
            <person name="Pesole G."/>
            <person name="Phillippy A.M."/>
            <person name="Ponting C.P."/>
            <person name="Pop M."/>
            <person name="Porcelli D."/>
            <person name="Powell J.R."/>
            <person name="Prohaska S."/>
            <person name="Pruitt K."/>
            <person name="Puig M."/>
            <person name="Quesneville H."/>
            <person name="Ram K.R."/>
            <person name="Rand D."/>
            <person name="Rasmussen M.D."/>
            <person name="Reed L.K."/>
            <person name="Reenan R."/>
            <person name="Reily A."/>
            <person name="Remington K.A."/>
            <person name="Rieger T.T."/>
            <person name="Ritchie M.G."/>
            <person name="Robin C."/>
            <person name="Rogers Y.H."/>
            <person name="Rohde C."/>
            <person name="Rozas J."/>
            <person name="Rubenfield M.J."/>
            <person name="Ruiz A."/>
            <person name="Russo S."/>
            <person name="Salzberg S.L."/>
            <person name="Sanchez-Gracia A."/>
            <person name="Saranga D.J."/>
            <person name="Sato H."/>
            <person name="Schaeffer S.W."/>
            <person name="Schatz M.C."/>
            <person name="Schlenke T."/>
            <person name="Schwartz R."/>
            <person name="Segarra C."/>
            <person name="Singh R.S."/>
            <person name="Sirot L."/>
            <person name="Sirota M."/>
            <person name="Sisneros N.B."/>
            <person name="Smith C.D."/>
            <person name="Smith T.F."/>
            <person name="Spieth J."/>
            <person name="Stage D.E."/>
            <person name="Stark A."/>
            <person name="Stephan W."/>
            <person name="Strausberg R.L."/>
            <person name="Strempel S."/>
            <person name="Sturgill D."/>
            <person name="Sutton G."/>
            <person name="Sutton G.G."/>
            <person name="Tao W."/>
            <person name="Teichmann S."/>
            <person name="Tobari Y.N."/>
            <person name="Tomimura Y."/>
            <person name="Tsolas J.M."/>
            <person name="Valente V.L."/>
            <person name="Venter E."/>
            <person name="Venter J.C."/>
            <person name="Vicario S."/>
            <person name="Vieira F.G."/>
            <person name="Vilella A.J."/>
            <person name="Villasante A."/>
            <person name="Walenz B."/>
            <person name="Wang J."/>
            <person name="Wasserman M."/>
            <person name="Watts T."/>
            <person name="Wilson D."/>
            <person name="Wilson R.K."/>
            <person name="Wing R.A."/>
            <person name="Wolfner M.F."/>
            <person name="Wong A."/>
            <person name="Wong G.K."/>
            <person name="Wu C.I."/>
            <person name="Wu G."/>
            <person name="Yamamoto D."/>
            <person name="Yang H.P."/>
            <person name="Yang S.P."/>
            <person name="Yorke J.A."/>
            <person name="Yoshida K."/>
            <person name="Zdobnov E."/>
            <person name="Zhang P."/>
            <person name="Zhang Y."/>
            <person name="Zimin A.V."/>
            <person name="Baldwin J."/>
            <person name="Abdouelleil A."/>
            <person name="Abdulkadir J."/>
            <person name="Abebe A."/>
            <person name="Abera B."/>
            <person name="Abreu J."/>
            <person name="Acer S.C."/>
            <person name="Aftuck L."/>
            <person name="Alexander A."/>
            <person name="An P."/>
            <person name="Anderson E."/>
            <person name="Anderson S."/>
            <person name="Arachi H."/>
            <person name="Azer M."/>
            <person name="Bachantsang P."/>
            <person name="Barry A."/>
            <person name="Bayul T."/>
            <person name="Berlin A."/>
            <person name="Bessette D."/>
            <person name="Bloom T."/>
            <person name="Blye J."/>
            <person name="Boguslavskiy L."/>
            <person name="Bonnet C."/>
            <person name="Boukhgalter B."/>
            <person name="Bourzgui I."/>
            <person name="Brown A."/>
            <person name="Cahill P."/>
            <person name="Channer S."/>
            <person name="Cheshatsang Y."/>
            <person name="Chuda L."/>
            <person name="Citroen M."/>
            <person name="Collymore A."/>
            <person name="Cooke P."/>
            <person name="Costello M."/>
            <person name="D'Aco K."/>
            <person name="Daza R."/>
            <person name="De Haan G."/>
            <person name="DeGray S."/>
            <person name="DeMaso C."/>
            <person name="Dhargay N."/>
            <person name="Dooley K."/>
            <person name="Dooley E."/>
            <person name="Doricent M."/>
            <person name="Dorje P."/>
            <person name="Dorjee K."/>
            <person name="Dupes A."/>
            <person name="Elong R."/>
            <person name="Falk J."/>
            <person name="Farina A."/>
            <person name="Faro S."/>
            <person name="Ferguson D."/>
            <person name="Fisher S."/>
            <person name="Foley C.D."/>
            <person name="Franke A."/>
            <person name="Friedrich D."/>
            <person name="Gadbois L."/>
            <person name="Gearin G."/>
            <person name="Gearin C.R."/>
            <person name="Giannoukos G."/>
            <person name="Goode T."/>
            <person name="Graham J."/>
            <person name="Grandbois E."/>
            <person name="Grewal S."/>
            <person name="Gyaltsen K."/>
            <person name="Hafez N."/>
            <person name="Hagos B."/>
            <person name="Hall J."/>
            <person name="Henson C."/>
            <person name="Hollinger A."/>
            <person name="Honan T."/>
            <person name="Huard M.D."/>
            <person name="Hughes L."/>
            <person name="Hurhula B."/>
            <person name="Husby M.E."/>
            <person name="Kamat A."/>
            <person name="Kanga B."/>
            <person name="Kashin S."/>
            <person name="Khazanovich D."/>
            <person name="Kisner P."/>
            <person name="Lance K."/>
            <person name="Lara M."/>
            <person name="Lee W."/>
            <person name="Lennon N."/>
            <person name="Letendre F."/>
            <person name="LeVine R."/>
            <person name="Lipovsky A."/>
            <person name="Liu X."/>
            <person name="Liu J."/>
            <person name="Liu S."/>
            <person name="Lokyitsang T."/>
            <person name="Lokyitsang Y."/>
            <person name="Lubonja R."/>
            <person name="Lui A."/>
            <person name="MacDonald P."/>
            <person name="Magnisalis V."/>
            <person name="Maru K."/>
            <person name="Matthews C."/>
            <person name="McCusker W."/>
            <person name="McDonough S."/>
            <person name="Mehta T."/>
            <person name="Meldrim J."/>
            <person name="Meneus L."/>
            <person name="Mihai O."/>
            <person name="Mihalev A."/>
            <person name="Mihova T."/>
            <person name="Mittelman R."/>
            <person name="Mlenga V."/>
            <person name="Montmayeur A."/>
            <person name="Mulrain L."/>
            <person name="Navidi A."/>
            <person name="Naylor J."/>
            <person name="Negash T."/>
            <person name="Nguyen T."/>
            <person name="Nguyen N."/>
            <person name="Nicol R."/>
            <person name="Norbu C."/>
            <person name="Norbu N."/>
            <person name="Novod N."/>
            <person name="O'Neill B."/>
            <person name="Osman S."/>
            <person name="Markiewicz E."/>
            <person name="Oyono O.L."/>
            <person name="Patti C."/>
            <person name="Phunkhang P."/>
            <person name="Pierre F."/>
            <person name="Priest M."/>
            <person name="Raghuraman S."/>
            <person name="Rege F."/>
            <person name="Reyes R."/>
            <person name="Rise C."/>
            <person name="Rogov P."/>
            <person name="Ross K."/>
            <person name="Ryan E."/>
            <person name="Settipalli S."/>
            <person name="Shea T."/>
            <person name="Sherpa N."/>
            <person name="Shi L."/>
            <person name="Shih D."/>
            <person name="Sparrow T."/>
            <person name="Spaulding J."/>
            <person name="Stalker J."/>
            <person name="Stange-Thomann N."/>
            <person name="Stavropoulos S."/>
            <person name="Stone C."/>
            <person name="Strader C."/>
            <person name="Tesfaye S."/>
            <person name="Thomson T."/>
            <person name="Thoulutsang Y."/>
            <person name="Thoulutsang D."/>
            <person name="Topham K."/>
            <person name="Topping I."/>
            <person name="Tsamla T."/>
            <person name="Vassiliev H."/>
            <person name="Vo A."/>
            <person name="Wangchuk T."/>
            <person name="Wangdi T."/>
            <person name="Weiand M."/>
            <person name="Wilkinson J."/>
            <person name="Wilson A."/>
            <person name="Yadav S."/>
            <person name="Young G."/>
            <person name="Yu Q."/>
            <person name="Zembek L."/>
            <person name="Zhong D."/>
            <person name="Zimmer A."/>
            <person name="Zwirko Z."/>
            <person name="Jaffe D.B."/>
            <person name="Alvarez P."/>
            <person name="Brockman W."/>
            <person name="Butler J."/>
            <person name="Chin C."/>
            <person name="Gnerre S."/>
            <person name="Grabherr M."/>
            <person name="Kleber M."/>
            <person name="Mauceli E."/>
            <person name="MacCallum I."/>
        </authorList>
    </citation>
    <scope>NUCLEOTIDE SEQUENCE [LARGE SCALE GENOMIC DNA]</scope>
    <source>
        <strain evidence="8">Tucson 14030-0811.24</strain>
    </source>
</reference>
<dbReference type="GO" id="GO:0051011">
    <property type="term" value="F:microtubule minus-end binding"/>
    <property type="evidence" value="ECO:0007669"/>
    <property type="project" value="TreeGrafter"/>
</dbReference>
<proteinExistence type="inferred from homology"/>
<accession>B4NDM6</accession>
<dbReference type="GO" id="GO:0007112">
    <property type="term" value="P:male meiosis cytokinesis"/>
    <property type="evidence" value="ECO:0007669"/>
    <property type="project" value="EnsemblMetazoa"/>
</dbReference>
<feature type="domain" description="Gamma tubulin complex component C-terminal" evidence="6">
    <location>
        <begin position="757"/>
        <end position="1066"/>
    </location>
</feature>
<dbReference type="PANTHER" id="PTHR19302:SF33">
    <property type="entry name" value="GAMMA-TUBULIN COMPLEX COMPONENT 5"/>
    <property type="match status" value="1"/>
</dbReference>
<dbReference type="GO" id="GO:0090221">
    <property type="term" value="P:mitotic spindle-templated microtubule nucleation"/>
    <property type="evidence" value="ECO:0007669"/>
    <property type="project" value="EnsemblMetazoa"/>
</dbReference>
<evidence type="ECO:0000256" key="5">
    <source>
        <dbReference type="RuleBase" id="RU363050"/>
    </source>
</evidence>
<dbReference type="EMBL" id="CH964239">
    <property type="protein sequence ID" value="EDW81848.1"/>
    <property type="molecule type" value="Genomic_DNA"/>
</dbReference>
<dbReference type="HOGENOM" id="CLU_284455_0_0_1"/>
<keyword evidence="4 5" id="KW-0206">Cytoskeleton</keyword>
<evidence type="ECO:0000256" key="4">
    <source>
        <dbReference type="ARBA" id="ARBA00023212"/>
    </source>
</evidence>
<evidence type="ECO:0000313" key="8">
    <source>
        <dbReference type="Proteomes" id="UP000007798"/>
    </source>
</evidence>
<dbReference type="CDD" id="cd22572">
    <property type="entry name" value="GCP5_NTD"/>
    <property type="match status" value="1"/>
</dbReference>
<dbReference type="GO" id="GO:0000931">
    <property type="term" value="C:gamma-tubulin ring complex"/>
    <property type="evidence" value="ECO:0007669"/>
    <property type="project" value="EnsemblMetazoa"/>
</dbReference>
<dbReference type="Gene3D" id="1.20.120.1900">
    <property type="entry name" value="Gamma-tubulin complex, C-terminal domain"/>
    <property type="match status" value="1"/>
</dbReference>
<evidence type="ECO:0000259" key="6">
    <source>
        <dbReference type="Pfam" id="PF04130"/>
    </source>
</evidence>
<dbReference type="PhylomeDB" id="B4NDM6"/>
<gene>
    <name evidence="7" type="primary">Dwil\GK25477</name>
    <name evidence="7" type="ORF">Dwil_GK25477</name>
</gene>
<dbReference type="GO" id="GO:0045450">
    <property type="term" value="P:bicoid mRNA localization"/>
    <property type="evidence" value="ECO:0007669"/>
    <property type="project" value="EnsemblMetazoa"/>
</dbReference>
<dbReference type="GO" id="GO:0007058">
    <property type="term" value="P:spindle assembly involved in female meiosis II"/>
    <property type="evidence" value="ECO:0007669"/>
    <property type="project" value="EnsemblMetazoa"/>
</dbReference>
<comment type="similarity">
    <text evidence="1 5">Belongs to the TUBGCP family.</text>
</comment>
<dbReference type="PANTHER" id="PTHR19302">
    <property type="entry name" value="GAMMA TUBULIN COMPLEX PROTEIN"/>
    <property type="match status" value="1"/>
</dbReference>
<dbReference type="KEGG" id="dwi:6648449"/>
<keyword evidence="2 5" id="KW-0963">Cytoplasm</keyword>
<dbReference type="Pfam" id="PF04130">
    <property type="entry name" value="GCP_C_terminal"/>
    <property type="match status" value="1"/>
</dbReference>
<organism evidence="7 8">
    <name type="scientific">Drosophila willistoni</name>
    <name type="common">Fruit fly</name>
    <dbReference type="NCBI Taxonomy" id="7260"/>
    <lineage>
        <taxon>Eukaryota</taxon>
        <taxon>Metazoa</taxon>
        <taxon>Ecdysozoa</taxon>
        <taxon>Arthropoda</taxon>
        <taxon>Hexapoda</taxon>
        <taxon>Insecta</taxon>
        <taxon>Pterygota</taxon>
        <taxon>Neoptera</taxon>
        <taxon>Endopterygota</taxon>
        <taxon>Diptera</taxon>
        <taxon>Brachycera</taxon>
        <taxon>Muscomorpha</taxon>
        <taxon>Ephydroidea</taxon>
        <taxon>Drosophilidae</taxon>
        <taxon>Drosophila</taxon>
        <taxon>Sophophora</taxon>
    </lineage>
</organism>
<name>B4NDM6_DROWI</name>
<dbReference type="InterPro" id="IPR042241">
    <property type="entry name" value="GCP_C_sf"/>
</dbReference>
<evidence type="ECO:0000313" key="7">
    <source>
        <dbReference type="EMBL" id="EDW81848.1"/>
    </source>
</evidence>
<dbReference type="GO" id="GO:0000278">
    <property type="term" value="P:mitotic cell cycle"/>
    <property type="evidence" value="ECO:0007669"/>
    <property type="project" value="EnsemblMetazoa"/>
</dbReference>